<evidence type="ECO:0000256" key="1">
    <source>
        <dbReference type="ARBA" id="ARBA00007936"/>
    </source>
</evidence>
<reference evidence="4" key="1">
    <citation type="journal article" date="2023" name="Science">
        <title>Genome structures resolve the early diversification of teleost fishes.</title>
        <authorList>
            <person name="Parey E."/>
            <person name="Louis A."/>
            <person name="Montfort J."/>
            <person name="Bouchez O."/>
            <person name="Roques C."/>
            <person name="Iampietro C."/>
            <person name="Lluch J."/>
            <person name="Castinel A."/>
            <person name="Donnadieu C."/>
            <person name="Desvignes T."/>
            <person name="Floi Bucao C."/>
            <person name="Jouanno E."/>
            <person name="Wen M."/>
            <person name="Mejri S."/>
            <person name="Dirks R."/>
            <person name="Jansen H."/>
            <person name="Henkel C."/>
            <person name="Chen W.J."/>
            <person name="Zahm M."/>
            <person name="Cabau C."/>
            <person name="Klopp C."/>
            <person name="Thompson A.W."/>
            <person name="Robinson-Rechavi M."/>
            <person name="Braasch I."/>
            <person name="Lecointre G."/>
            <person name="Bobe J."/>
            <person name="Postlethwait J.H."/>
            <person name="Berthelot C."/>
            <person name="Roest Crollius H."/>
            <person name="Guiguen Y."/>
        </authorList>
    </citation>
    <scope>NUCLEOTIDE SEQUENCE</scope>
    <source>
        <strain evidence="4">WJC10195</strain>
    </source>
</reference>
<evidence type="ECO:0000313" key="5">
    <source>
        <dbReference type="Proteomes" id="UP001152622"/>
    </source>
</evidence>
<dbReference type="Proteomes" id="UP001152622">
    <property type="component" value="Chromosome 10"/>
</dbReference>
<dbReference type="CDD" id="cd23329">
    <property type="entry name" value="beta-trefoil_FGF13"/>
    <property type="match status" value="1"/>
</dbReference>
<gene>
    <name evidence="4" type="ORF">SKAU_G00264940</name>
</gene>
<dbReference type="PRINTS" id="PR00263">
    <property type="entry name" value="HBGFFGF"/>
</dbReference>
<dbReference type="InterPro" id="IPR008996">
    <property type="entry name" value="IL1/FGF"/>
</dbReference>
<dbReference type="InterPro" id="IPR002209">
    <property type="entry name" value="Fibroblast_GF_fam"/>
</dbReference>
<feature type="compositionally biased region" description="Polar residues" evidence="3">
    <location>
        <begin position="337"/>
        <end position="353"/>
    </location>
</feature>
<dbReference type="GO" id="GO:0008083">
    <property type="term" value="F:growth factor activity"/>
    <property type="evidence" value="ECO:0007669"/>
    <property type="project" value="InterPro"/>
</dbReference>
<dbReference type="PRINTS" id="PR00262">
    <property type="entry name" value="IL1HBGF"/>
</dbReference>
<evidence type="ECO:0000256" key="2">
    <source>
        <dbReference type="RuleBase" id="RU049442"/>
    </source>
</evidence>
<protein>
    <recommendedName>
        <fullName evidence="2">Fibroblast growth factor</fullName>
        <shortName evidence="2">FGF</shortName>
    </recommendedName>
</protein>
<dbReference type="EMBL" id="JAINUF010000010">
    <property type="protein sequence ID" value="KAJ8347905.1"/>
    <property type="molecule type" value="Genomic_DNA"/>
</dbReference>
<comment type="similarity">
    <text evidence="1 2">Belongs to the heparin-binding growth factors family.</text>
</comment>
<evidence type="ECO:0000313" key="4">
    <source>
        <dbReference type="EMBL" id="KAJ8347905.1"/>
    </source>
</evidence>
<sequence>MRLPDFTKLIKEFGCLLFTKPTERLSTLNRFLLFLLHRYQCPYLKIRYIRGDSPKTQIVNNLRILFLVLIGNYTSKLGSMSGKVAKPKEENDASKGQTLGSESPSLHVSALLPYDPLSSFNSPTRSTLFQDDDAPGTQEYIMLRQDSIHSADIRKKESPFRAKCHEIFCCPLKQAALKENAEPEEPQLKGIVTKLYSRQGFHLQLQADGTIDGTKEEDNGYTMFNLIPVGLRVVAIQGIQTKLYLAMNNEGYLYTSEHFTPECKFKESVFENYYVTYSSMIYRQQQSGRGWYLGLNKEGEIMKGNHVKKNKPAAHFLPKPLKVAMYREPSLHDLTEFSRSGSGTPTKSRSASAMLNGGKMVSQNEST</sequence>
<dbReference type="PROSITE" id="PS00247">
    <property type="entry name" value="HBGF_FGF"/>
    <property type="match status" value="1"/>
</dbReference>
<dbReference type="Gene3D" id="2.80.10.50">
    <property type="match status" value="1"/>
</dbReference>
<dbReference type="SMART" id="SM00442">
    <property type="entry name" value="FGF"/>
    <property type="match status" value="1"/>
</dbReference>
<feature type="region of interest" description="Disordered" evidence="3">
    <location>
        <begin position="81"/>
        <end position="102"/>
    </location>
</feature>
<keyword evidence="5" id="KW-1185">Reference proteome</keyword>
<dbReference type="AlphaFoldDB" id="A0A9Q1EZ38"/>
<dbReference type="Pfam" id="PF00167">
    <property type="entry name" value="FGF"/>
    <property type="match status" value="1"/>
</dbReference>
<organism evidence="4 5">
    <name type="scientific">Synaphobranchus kaupii</name>
    <name type="common">Kaup's arrowtooth eel</name>
    <dbReference type="NCBI Taxonomy" id="118154"/>
    <lineage>
        <taxon>Eukaryota</taxon>
        <taxon>Metazoa</taxon>
        <taxon>Chordata</taxon>
        <taxon>Craniata</taxon>
        <taxon>Vertebrata</taxon>
        <taxon>Euteleostomi</taxon>
        <taxon>Actinopterygii</taxon>
        <taxon>Neopterygii</taxon>
        <taxon>Teleostei</taxon>
        <taxon>Anguilliformes</taxon>
        <taxon>Synaphobranchidae</taxon>
        <taxon>Synaphobranchus</taxon>
    </lineage>
</organism>
<dbReference type="SUPFAM" id="SSF50353">
    <property type="entry name" value="Cytokine"/>
    <property type="match status" value="1"/>
</dbReference>
<accession>A0A9Q1EZ38</accession>
<dbReference type="OrthoDB" id="6158176at2759"/>
<proteinExistence type="inferred from homology"/>
<dbReference type="PANTHER" id="PTHR11486">
    <property type="entry name" value="FIBROBLAST GROWTH FACTOR"/>
    <property type="match status" value="1"/>
</dbReference>
<comment type="caution">
    <text evidence="4">The sequence shown here is derived from an EMBL/GenBank/DDBJ whole genome shotgun (WGS) entry which is preliminary data.</text>
</comment>
<feature type="region of interest" description="Disordered" evidence="3">
    <location>
        <begin position="335"/>
        <end position="367"/>
    </location>
</feature>
<evidence type="ECO:0000256" key="3">
    <source>
        <dbReference type="SAM" id="MobiDB-lite"/>
    </source>
</evidence>
<name>A0A9Q1EZ38_SYNKA</name>
<dbReference type="FunFam" id="2.80.10.50:FF:000001">
    <property type="entry name" value="Fibroblast growth factor"/>
    <property type="match status" value="1"/>
</dbReference>